<evidence type="ECO:0000313" key="1">
    <source>
        <dbReference type="EMBL" id="KAJ9650836.1"/>
    </source>
</evidence>
<reference evidence="1" key="1">
    <citation type="submission" date="2022-10" db="EMBL/GenBank/DDBJ databases">
        <title>Culturing micro-colonial fungi from biological soil crusts in the Mojave desert and describing Neophaeococcomyces mojavensis, and introducing the new genera and species Taxawa tesnikishii.</title>
        <authorList>
            <person name="Kurbessoian T."/>
            <person name="Stajich J.E."/>
        </authorList>
    </citation>
    <scope>NUCLEOTIDE SEQUENCE</scope>
    <source>
        <strain evidence="1">JES_112</strain>
    </source>
</reference>
<gene>
    <name evidence="1" type="ORF">H2198_009853</name>
</gene>
<organism evidence="1 2">
    <name type="scientific">Neophaeococcomyces mojaviensis</name>
    <dbReference type="NCBI Taxonomy" id="3383035"/>
    <lineage>
        <taxon>Eukaryota</taxon>
        <taxon>Fungi</taxon>
        <taxon>Dikarya</taxon>
        <taxon>Ascomycota</taxon>
        <taxon>Pezizomycotina</taxon>
        <taxon>Eurotiomycetes</taxon>
        <taxon>Chaetothyriomycetidae</taxon>
        <taxon>Chaetothyriales</taxon>
        <taxon>Chaetothyriales incertae sedis</taxon>
        <taxon>Neophaeococcomyces</taxon>
    </lineage>
</organism>
<protein>
    <submittedName>
        <fullName evidence="1">Uncharacterized protein</fullName>
    </submittedName>
</protein>
<sequence>MDTRPIGHSTSEQAAFIILSRVDLASVLENSAEEVPVYFREFNGLGEYCAEKKLAVKELPGISSSDAMLVSGYFNGCLGLFVDFVWASAASNRYRDAVKAKWELRDPGRTLPSNLHADHIVNRGSLKDLQAAGFDPWVMLFEVPWSANVGFGGRVERGRDQIAITESRINLNGLLLYKLFATDFPKSQDDFHKTLENIGGQINHEGWLKKVKEEMAPYMPGKI</sequence>
<dbReference type="Proteomes" id="UP001172386">
    <property type="component" value="Unassembled WGS sequence"/>
</dbReference>
<proteinExistence type="predicted"/>
<name>A0ACC2ZTI2_9EURO</name>
<evidence type="ECO:0000313" key="2">
    <source>
        <dbReference type="Proteomes" id="UP001172386"/>
    </source>
</evidence>
<keyword evidence="2" id="KW-1185">Reference proteome</keyword>
<accession>A0ACC2ZTI2</accession>
<comment type="caution">
    <text evidence="1">The sequence shown here is derived from an EMBL/GenBank/DDBJ whole genome shotgun (WGS) entry which is preliminary data.</text>
</comment>
<dbReference type="EMBL" id="JAPDRQ010000303">
    <property type="protein sequence ID" value="KAJ9650836.1"/>
    <property type="molecule type" value="Genomic_DNA"/>
</dbReference>